<evidence type="ECO:0000313" key="3">
    <source>
        <dbReference type="Proteomes" id="UP000479710"/>
    </source>
</evidence>
<dbReference type="Pfam" id="PF03478">
    <property type="entry name" value="Beta-prop_KIB1-4"/>
    <property type="match status" value="1"/>
</dbReference>
<dbReference type="OrthoDB" id="642536at2759"/>
<organism evidence="2 3">
    <name type="scientific">Oryza meyeriana var. granulata</name>
    <dbReference type="NCBI Taxonomy" id="110450"/>
    <lineage>
        <taxon>Eukaryota</taxon>
        <taxon>Viridiplantae</taxon>
        <taxon>Streptophyta</taxon>
        <taxon>Embryophyta</taxon>
        <taxon>Tracheophyta</taxon>
        <taxon>Spermatophyta</taxon>
        <taxon>Magnoliopsida</taxon>
        <taxon>Liliopsida</taxon>
        <taxon>Poales</taxon>
        <taxon>Poaceae</taxon>
        <taxon>BOP clade</taxon>
        <taxon>Oryzoideae</taxon>
        <taxon>Oryzeae</taxon>
        <taxon>Oryzinae</taxon>
        <taxon>Oryza</taxon>
        <taxon>Oryza meyeriana</taxon>
    </lineage>
</organism>
<dbReference type="PANTHER" id="PTHR33110">
    <property type="entry name" value="F-BOX/KELCH-REPEAT PROTEIN-RELATED"/>
    <property type="match status" value="1"/>
</dbReference>
<evidence type="ECO:0000313" key="2">
    <source>
        <dbReference type="EMBL" id="KAF0925377.1"/>
    </source>
</evidence>
<protein>
    <recommendedName>
        <fullName evidence="1">KIB1-4 beta-propeller domain-containing protein</fullName>
    </recommendedName>
</protein>
<proteinExistence type="predicted"/>
<evidence type="ECO:0000259" key="1">
    <source>
        <dbReference type="Pfam" id="PF03478"/>
    </source>
</evidence>
<reference evidence="2 3" key="1">
    <citation type="submission" date="2019-11" db="EMBL/GenBank/DDBJ databases">
        <title>Whole genome sequence of Oryza granulata.</title>
        <authorList>
            <person name="Li W."/>
        </authorList>
    </citation>
    <scope>NUCLEOTIDE SEQUENCE [LARGE SCALE GENOMIC DNA]</scope>
    <source>
        <strain evidence="3">cv. Menghai</strain>
        <tissue evidence="2">Leaf</tissue>
    </source>
</reference>
<gene>
    <name evidence="2" type="ORF">E2562_016634</name>
</gene>
<dbReference type="PANTHER" id="PTHR33110:SF71">
    <property type="entry name" value="F-BOX_KELCH-REPEAT PROTEIN"/>
    <property type="match status" value="1"/>
</dbReference>
<dbReference type="EMBL" id="SPHZ02000003">
    <property type="protein sequence ID" value="KAF0925377.1"/>
    <property type="molecule type" value="Genomic_DNA"/>
</dbReference>
<sequence>MDAPSPARDLMVDALRLIHKRLPCLVDRRHMGQVCHAWRVAVKPQKPPSEESPIPWILVARDGGPSFSCALRGCRTHATRGFHVPSYARAARFFGSYRGCWLFLALDQTNKHAMISLRTAQRLHIPDFVEIDDRPDKRIVMVAATLSSPPKHQYCIGAAIVTSSPLTSNPSIHAFWRMGWCQLARVARGTDAIVTGSSGLEDVIHHNKAFCFLTREENLHAFPLSGFHDGVYGVLDAPPMEIRRFSHGGRNYGANVVVRYLVESRGHLLMVARLVPVPVPLPSPTSAFRVFEMVEPPPGTPINNDEAPYAWNELDSLDGRMLFVARGCSRSYEVAKYPWSGFNEGVYFLDDGRLYNEAIMFMDPTSRHYPCSDSGKWMAEAEAVADPRVDNFFPGRGPSNYSPPAWLLP</sequence>
<dbReference type="AlphaFoldDB" id="A0A6G1EKV0"/>
<feature type="domain" description="KIB1-4 beta-propeller" evidence="1">
    <location>
        <begin position="78"/>
        <end position="355"/>
    </location>
</feature>
<dbReference type="InterPro" id="IPR005174">
    <property type="entry name" value="KIB1-4_b-propeller"/>
</dbReference>
<accession>A0A6G1EKV0</accession>
<comment type="caution">
    <text evidence="2">The sequence shown here is derived from an EMBL/GenBank/DDBJ whole genome shotgun (WGS) entry which is preliminary data.</text>
</comment>
<dbReference type="Proteomes" id="UP000479710">
    <property type="component" value="Unassembled WGS sequence"/>
</dbReference>
<keyword evidence="3" id="KW-1185">Reference proteome</keyword>
<name>A0A6G1EKV0_9ORYZ</name>